<reference evidence="4 5" key="1">
    <citation type="journal article" date="2012" name="J. Bacteriol.">
        <title>Complete genome sequences of Desulfosporosinus orientis DSM765T, Desulfosporosinus youngiae DSM17734T, Desulfosporosinus meridiei DSM13257T, and Desulfosporosinus acidiphilus DSM22704T.</title>
        <authorList>
            <person name="Pester M."/>
            <person name="Brambilla E."/>
            <person name="Alazard D."/>
            <person name="Rattei T."/>
            <person name="Weinmaier T."/>
            <person name="Han J."/>
            <person name="Lucas S."/>
            <person name="Lapidus A."/>
            <person name="Cheng J.F."/>
            <person name="Goodwin L."/>
            <person name="Pitluck S."/>
            <person name="Peters L."/>
            <person name="Ovchinnikova G."/>
            <person name="Teshima H."/>
            <person name="Detter J.C."/>
            <person name="Han C.S."/>
            <person name="Tapia R."/>
            <person name="Land M.L."/>
            <person name="Hauser L."/>
            <person name="Kyrpides N.C."/>
            <person name="Ivanova N.N."/>
            <person name="Pagani I."/>
            <person name="Huntmann M."/>
            <person name="Wei C.L."/>
            <person name="Davenport K.W."/>
            <person name="Daligault H."/>
            <person name="Chain P.S."/>
            <person name="Chen A."/>
            <person name="Mavromatis K."/>
            <person name="Markowitz V."/>
            <person name="Szeto E."/>
            <person name="Mikhailova N."/>
            <person name="Pati A."/>
            <person name="Wagner M."/>
            <person name="Woyke T."/>
            <person name="Ollivier B."/>
            <person name="Klenk H.P."/>
            <person name="Spring S."/>
            <person name="Loy A."/>
        </authorList>
    </citation>
    <scope>NUCLEOTIDE SEQUENCE [LARGE SCALE GENOMIC DNA]</scope>
    <source>
        <strain evidence="5">DSM 22704 / JCM 16185 / SJ4</strain>
    </source>
</reference>
<evidence type="ECO:0000313" key="4">
    <source>
        <dbReference type="EMBL" id="AFM39355.1"/>
    </source>
</evidence>
<comment type="cofactor">
    <cofactor evidence="1">
        <name>pyridoxal 5'-phosphate</name>
        <dbReference type="ChEBI" id="CHEBI:597326"/>
    </cofactor>
</comment>
<dbReference type="FunFam" id="3.20.10.10:FF:000002">
    <property type="entry name" value="D-alanine aminotransferase"/>
    <property type="match status" value="1"/>
</dbReference>
<dbReference type="AlphaFoldDB" id="I4D0N1"/>
<name>I4D0N1_DESAJ</name>
<dbReference type="eggNOG" id="COG0115">
    <property type="taxonomic scope" value="Bacteria"/>
</dbReference>
<dbReference type="InterPro" id="IPR043132">
    <property type="entry name" value="BCAT-like_C"/>
</dbReference>
<dbReference type="Gene3D" id="3.30.470.10">
    <property type="match status" value="1"/>
</dbReference>
<dbReference type="PANTHER" id="PTHR42743">
    <property type="entry name" value="AMINO-ACID AMINOTRANSFERASE"/>
    <property type="match status" value="1"/>
</dbReference>
<proteinExistence type="inferred from homology"/>
<dbReference type="OrthoDB" id="9805628at2"/>
<dbReference type="Gene3D" id="3.20.10.10">
    <property type="entry name" value="D-amino Acid Aminotransferase, subunit A, domain 2"/>
    <property type="match status" value="1"/>
</dbReference>
<dbReference type="SUPFAM" id="SSF56752">
    <property type="entry name" value="D-aminoacid aminotransferase-like PLP-dependent enzymes"/>
    <property type="match status" value="1"/>
</dbReference>
<dbReference type="KEGG" id="dai:Desaci_0283"/>
<dbReference type="RefSeq" id="WP_014825369.1">
    <property type="nucleotide sequence ID" value="NC_018068.1"/>
</dbReference>
<keyword evidence="4" id="KW-0032">Aminotransferase</keyword>
<dbReference type="EMBL" id="CP003639">
    <property type="protein sequence ID" value="AFM39355.1"/>
    <property type="molecule type" value="Genomic_DNA"/>
</dbReference>
<dbReference type="STRING" id="646529.Desaci_0283"/>
<evidence type="ECO:0000313" key="5">
    <source>
        <dbReference type="Proteomes" id="UP000002892"/>
    </source>
</evidence>
<evidence type="ECO:0000256" key="2">
    <source>
        <dbReference type="ARBA" id="ARBA00009320"/>
    </source>
</evidence>
<dbReference type="PANTHER" id="PTHR42743:SF11">
    <property type="entry name" value="AMINODEOXYCHORISMATE LYASE"/>
    <property type="match status" value="1"/>
</dbReference>
<keyword evidence="4" id="KW-0456">Lyase</keyword>
<dbReference type="InterPro" id="IPR050571">
    <property type="entry name" value="Class-IV_PLP-Dep_Aminotrnsfr"/>
</dbReference>
<organism evidence="4 5">
    <name type="scientific">Desulfosporosinus acidiphilus (strain DSM 22704 / JCM 16185 / SJ4)</name>
    <dbReference type="NCBI Taxonomy" id="646529"/>
    <lineage>
        <taxon>Bacteria</taxon>
        <taxon>Bacillati</taxon>
        <taxon>Bacillota</taxon>
        <taxon>Clostridia</taxon>
        <taxon>Eubacteriales</taxon>
        <taxon>Desulfitobacteriaceae</taxon>
        <taxon>Desulfosporosinus</taxon>
    </lineage>
</organism>
<evidence type="ECO:0000256" key="3">
    <source>
        <dbReference type="ARBA" id="ARBA00022898"/>
    </source>
</evidence>
<dbReference type="InterPro" id="IPR001544">
    <property type="entry name" value="Aminotrans_IV"/>
</dbReference>
<keyword evidence="3" id="KW-0663">Pyridoxal phosphate</keyword>
<dbReference type="HOGENOM" id="CLU_020844_2_0_9"/>
<dbReference type="GO" id="GO:0016829">
    <property type="term" value="F:lyase activity"/>
    <property type="evidence" value="ECO:0007669"/>
    <property type="project" value="UniProtKB-KW"/>
</dbReference>
<dbReference type="InterPro" id="IPR043131">
    <property type="entry name" value="BCAT-like_N"/>
</dbReference>
<dbReference type="GO" id="GO:0008483">
    <property type="term" value="F:transaminase activity"/>
    <property type="evidence" value="ECO:0007669"/>
    <property type="project" value="UniProtKB-KW"/>
</dbReference>
<dbReference type="GO" id="GO:0008652">
    <property type="term" value="P:amino acid biosynthetic process"/>
    <property type="evidence" value="ECO:0007669"/>
    <property type="project" value="UniProtKB-ARBA"/>
</dbReference>
<comment type="similarity">
    <text evidence="2">Belongs to the class-IV pyridoxal-phosphate-dependent aminotransferase family.</text>
</comment>
<evidence type="ECO:0000256" key="1">
    <source>
        <dbReference type="ARBA" id="ARBA00001933"/>
    </source>
</evidence>
<dbReference type="Pfam" id="PF01063">
    <property type="entry name" value="Aminotran_4"/>
    <property type="match status" value="1"/>
</dbReference>
<accession>I4D0N1</accession>
<dbReference type="GO" id="GO:0046394">
    <property type="term" value="P:carboxylic acid biosynthetic process"/>
    <property type="evidence" value="ECO:0007669"/>
    <property type="project" value="UniProtKB-ARBA"/>
</dbReference>
<protein>
    <submittedName>
        <fullName evidence="4">Branched-chain amino acid aminotransferase/4-amino-4-deoxychorismate lyase</fullName>
    </submittedName>
</protein>
<dbReference type="GO" id="GO:0005829">
    <property type="term" value="C:cytosol"/>
    <property type="evidence" value="ECO:0007669"/>
    <property type="project" value="TreeGrafter"/>
</dbReference>
<gene>
    <name evidence="4" type="ordered locus">Desaci_0283</name>
</gene>
<keyword evidence="4" id="KW-0808">Transferase</keyword>
<dbReference type="Proteomes" id="UP000002892">
    <property type="component" value="Chromosome"/>
</dbReference>
<sequence length="250" mass="28492">MRPLNDFVLDDGYRLGLGAFETISVKNGKGILLPYHLERLLNALDTLEIPMPLSLEEDIAYHISRMPVNEDVLRISVSQNNTVWETRKNAYTNEHYTQGFSLIFSSTRRNETSPLTGIKSLNQGDNFLQRRLALRSGYDEAVFLNSKGELTEGTVSNLFFISNKQLYTPAANCGLLAGTVRRWLLENYDVKEIHILPNDLESFQEMFISNALLGIMPVFRLGTHNFPERTVTYELLDLYRKMTEGSSGKF</sequence>
<keyword evidence="5" id="KW-1185">Reference proteome</keyword>
<dbReference type="InterPro" id="IPR036038">
    <property type="entry name" value="Aminotransferase-like"/>
</dbReference>